<feature type="region of interest" description="Disordered" evidence="5">
    <location>
        <begin position="1"/>
        <end position="60"/>
    </location>
</feature>
<gene>
    <name evidence="3" type="primary">grpE</name>
    <name evidence="6" type="ORF">E6K80_03665</name>
</gene>
<dbReference type="Pfam" id="PF01025">
    <property type="entry name" value="GrpE"/>
    <property type="match status" value="1"/>
</dbReference>
<evidence type="ECO:0000256" key="1">
    <source>
        <dbReference type="ARBA" id="ARBA00009054"/>
    </source>
</evidence>
<dbReference type="AlphaFoldDB" id="A0A538U886"/>
<feature type="compositionally biased region" description="Low complexity" evidence="5">
    <location>
        <begin position="1"/>
        <end position="20"/>
    </location>
</feature>
<dbReference type="PRINTS" id="PR00773">
    <property type="entry name" value="GRPEPROTEIN"/>
</dbReference>
<dbReference type="InterPro" id="IPR000740">
    <property type="entry name" value="GrpE"/>
</dbReference>
<evidence type="ECO:0000256" key="5">
    <source>
        <dbReference type="SAM" id="MobiDB-lite"/>
    </source>
</evidence>
<protein>
    <recommendedName>
        <fullName evidence="3">Protein GrpE</fullName>
    </recommendedName>
    <alternativeName>
        <fullName evidence="3">HSP-70 cofactor</fullName>
    </alternativeName>
</protein>
<dbReference type="PANTHER" id="PTHR21237">
    <property type="entry name" value="GRPE PROTEIN"/>
    <property type="match status" value="1"/>
</dbReference>
<dbReference type="GO" id="GO:0006457">
    <property type="term" value="P:protein folding"/>
    <property type="evidence" value="ECO:0007669"/>
    <property type="project" value="InterPro"/>
</dbReference>
<dbReference type="InterPro" id="IPR009012">
    <property type="entry name" value="GrpE_head"/>
</dbReference>
<dbReference type="PANTHER" id="PTHR21237:SF23">
    <property type="entry name" value="GRPE PROTEIN HOMOLOG, MITOCHONDRIAL"/>
    <property type="match status" value="1"/>
</dbReference>
<reference evidence="6 7" key="1">
    <citation type="journal article" date="2019" name="Nat. Microbiol.">
        <title>Mediterranean grassland soil C-N compound turnover is dependent on rainfall and depth, and is mediated by genomically divergent microorganisms.</title>
        <authorList>
            <person name="Diamond S."/>
            <person name="Andeer P.F."/>
            <person name="Li Z."/>
            <person name="Crits-Christoph A."/>
            <person name="Burstein D."/>
            <person name="Anantharaman K."/>
            <person name="Lane K.R."/>
            <person name="Thomas B.C."/>
            <person name="Pan C."/>
            <person name="Northen T.R."/>
            <person name="Banfield J.F."/>
        </authorList>
    </citation>
    <scope>NUCLEOTIDE SEQUENCE [LARGE SCALE GENOMIC DNA]</scope>
    <source>
        <strain evidence="6">WS_10</strain>
    </source>
</reference>
<dbReference type="SUPFAM" id="SSF58014">
    <property type="entry name" value="Coiled-coil domain of nucleotide exchange factor GrpE"/>
    <property type="match status" value="1"/>
</dbReference>
<dbReference type="Gene3D" id="3.90.20.20">
    <property type="match status" value="1"/>
</dbReference>
<keyword evidence="2 3" id="KW-0143">Chaperone</keyword>
<dbReference type="GO" id="GO:0000774">
    <property type="term" value="F:adenyl-nucleotide exchange factor activity"/>
    <property type="evidence" value="ECO:0007669"/>
    <property type="project" value="InterPro"/>
</dbReference>
<comment type="caution">
    <text evidence="6">The sequence shown here is derived from an EMBL/GenBank/DDBJ whole genome shotgun (WGS) entry which is preliminary data.</text>
</comment>
<dbReference type="GO" id="GO:0051087">
    <property type="term" value="F:protein-folding chaperone binding"/>
    <property type="evidence" value="ECO:0007669"/>
    <property type="project" value="InterPro"/>
</dbReference>
<evidence type="ECO:0000256" key="2">
    <source>
        <dbReference type="ARBA" id="ARBA00023186"/>
    </source>
</evidence>
<proteinExistence type="inferred from homology"/>
<dbReference type="Gene3D" id="2.30.22.10">
    <property type="entry name" value="Head domain of nucleotide exchange factor GrpE"/>
    <property type="match status" value="1"/>
</dbReference>
<evidence type="ECO:0000313" key="7">
    <source>
        <dbReference type="Proteomes" id="UP000319836"/>
    </source>
</evidence>
<name>A0A538U886_UNCEI</name>
<comment type="subcellular location">
    <subcellularLocation>
        <location evidence="3">Cytoplasm</location>
    </subcellularLocation>
</comment>
<dbReference type="HAMAP" id="MF_01151">
    <property type="entry name" value="GrpE"/>
    <property type="match status" value="1"/>
</dbReference>
<evidence type="ECO:0000256" key="3">
    <source>
        <dbReference type="HAMAP-Rule" id="MF_01151"/>
    </source>
</evidence>
<dbReference type="GO" id="GO:0051082">
    <property type="term" value="F:unfolded protein binding"/>
    <property type="evidence" value="ECO:0007669"/>
    <property type="project" value="TreeGrafter"/>
</dbReference>
<evidence type="ECO:0000313" key="6">
    <source>
        <dbReference type="EMBL" id="TMQ72098.1"/>
    </source>
</evidence>
<accession>A0A538U886</accession>
<dbReference type="GO" id="GO:0005737">
    <property type="term" value="C:cytoplasm"/>
    <property type="evidence" value="ECO:0007669"/>
    <property type="project" value="UniProtKB-SubCell"/>
</dbReference>
<keyword evidence="3" id="KW-0346">Stress response</keyword>
<dbReference type="InterPro" id="IPR013805">
    <property type="entry name" value="GrpE_CC"/>
</dbReference>
<dbReference type="CDD" id="cd00446">
    <property type="entry name" value="GrpE"/>
    <property type="match status" value="1"/>
</dbReference>
<feature type="compositionally biased region" description="Basic and acidic residues" evidence="5">
    <location>
        <begin position="33"/>
        <end position="43"/>
    </location>
</feature>
<comment type="function">
    <text evidence="3">Participates actively in the response to hyperosmotic and heat shock by preventing the aggregation of stress-denatured proteins, in association with DnaK and GrpE. It is the nucleotide exchange factor for DnaK and may function as a thermosensor. Unfolded proteins bind initially to DnaJ; upon interaction with the DnaJ-bound protein, DnaK hydrolyzes its bound ATP, resulting in the formation of a stable complex. GrpE releases ADP from DnaK; ATP binding to DnaK triggers the release of the substrate protein, thus completing the reaction cycle. Several rounds of ATP-dependent interactions between DnaJ, DnaK and GrpE are required for fully efficient folding.</text>
</comment>
<sequence>MTRAASRSSTPSAPASPNTSESRKRPPRRRIRERGIPKDRDAAIPEAPAPPASEPAVDYKDRWLRTEAELQTYRRRARREIDDARRGAEESALLDLVGWLDDLERAIQAANEAGASPSWVTGVELVLQKGRESLERQGVTPVDPIDLPFDPHFHEAILEVDPPAGSAPGTVVQVVHKGWRRGARALRPARVVVARSEASGV</sequence>
<dbReference type="EMBL" id="VBPA01000078">
    <property type="protein sequence ID" value="TMQ72098.1"/>
    <property type="molecule type" value="Genomic_DNA"/>
</dbReference>
<dbReference type="Proteomes" id="UP000319836">
    <property type="component" value="Unassembled WGS sequence"/>
</dbReference>
<keyword evidence="3" id="KW-0963">Cytoplasm</keyword>
<evidence type="ECO:0000256" key="4">
    <source>
        <dbReference type="RuleBase" id="RU004478"/>
    </source>
</evidence>
<dbReference type="SUPFAM" id="SSF51064">
    <property type="entry name" value="Head domain of nucleotide exchange factor GrpE"/>
    <property type="match status" value="1"/>
</dbReference>
<comment type="similarity">
    <text evidence="1 3 4">Belongs to the GrpE family.</text>
</comment>
<dbReference type="GO" id="GO:0042803">
    <property type="term" value="F:protein homodimerization activity"/>
    <property type="evidence" value="ECO:0007669"/>
    <property type="project" value="InterPro"/>
</dbReference>
<comment type="subunit">
    <text evidence="3">Homodimer.</text>
</comment>
<organism evidence="6 7">
    <name type="scientific">Eiseniibacteriota bacterium</name>
    <dbReference type="NCBI Taxonomy" id="2212470"/>
    <lineage>
        <taxon>Bacteria</taxon>
        <taxon>Candidatus Eiseniibacteriota</taxon>
    </lineage>
</organism>